<dbReference type="AlphaFoldDB" id="A0A3P3XMI8"/>
<name>A0A3P3XMI8_9SPIR</name>
<sequence>MLIIVRSHQILQCSLNILLKKPRAQRCRFVSPNLKQSGQSRATFYVRRERMSAIITHRRLLQVFLRLAILGLVLASMAACAIEAPKSQGTLRIQCILPGEFTHYAAKGIPKGGAPESAAHSSAALRLIGPQSGWQIASYRLTCTSPEGEIITKTLGRASGDITLKVGGWNILAEGLAADGSIIVENQTQIDVSAGRTINLPISLHLAKGKGSVQITFSTTQTPNASWKYSLSLEFLGLPGDATAEGPPAYTAEFAATEQSFNAADLPSGYYRLTVQLKDNTQATLAGSVETILVLPGRISAGNCDIVLADPSIDISLSVPLLELSAKAAIGVDRFLNKNKKMLVPLAVAEENANLGIDWFANGEAVGGGLETGNQILTGYRLHFGTIDAPGAFSFLKMDALLTDPDTKLAQVVTQKSTNVSPPLSAHAEWIQSMDYRAALTKALHDNGDPANQGTGVPSDAKWVTASTNGFIAIAGLDKSSAVHLFFSTAGQEATDSNGIPVVLPAESGWIRLWRDKVVIEKSERSPDRVSLSANGLLLAAGSSSSNWLRVYVLDTAGAIVAKKDIVSGKNGAPAFANIKALKFSPDTKKLFVLTNSPEKILVFNVENLTAGEPVLEAEFLFASCFENPPSSSLGMEDLALLSDGWIAACSSNIARIFLVHYSDNQFSSATTYASGANGESLGDPKSIVFDEQNTLMYVLGYSKKLHVFSKIDGYTGYQPVSTISLTNEFDKARSLALARIYPSSSFLVAGGGQSMGIIALDAAGQPIAQSSLASVDANYAGIASIMNIAALGDTIVAAAGTSGLASVFNIF</sequence>
<reference evidence="2" key="1">
    <citation type="submission" date="2017-02" db="EMBL/GenBank/DDBJ databases">
        <authorList>
            <person name="Regsiter A."/>
            <person name="William W."/>
        </authorList>
    </citation>
    <scope>NUCLEOTIDE SEQUENCE</scope>
    <source>
        <strain evidence="2">Bib</strain>
    </source>
</reference>
<keyword evidence="1" id="KW-0812">Transmembrane</keyword>
<protein>
    <submittedName>
        <fullName evidence="2">Uncharacterized protein</fullName>
    </submittedName>
</protein>
<dbReference type="Gene3D" id="2.130.10.10">
    <property type="entry name" value="YVTN repeat-like/Quinoprotein amine dehydrogenase"/>
    <property type="match status" value="1"/>
</dbReference>
<evidence type="ECO:0000313" key="2">
    <source>
        <dbReference type="EMBL" id="SLM15462.1"/>
    </source>
</evidence>
<proteinExistence type="predicted"/>
<keyword evidence="1" id="KW-1133">Transmembrane helix</keyword>
<evidence type="ECO:0000256" key="1">
    <source>
        <dbReference type="SAM" id="Phobius"/>
    </source>
</evidence>
<feature type="transmembrane region" description="Helical" evidence="1">
    <location>
        <begin position="60"/>
        <end position="79"/>
    </location>
</feature>
<dbReference type="InterPro" id="IPR015943">
    <property type="entry name" value="WD40/YVTN_repeat-like_dom_sf"/>
</dbReference>
<accession>A0A3P3XMI8</accession>
<dbReference type="EMBL" id="FWDM01000037">
    <property type="protein sequence ID" value="SLM15462.1"/>
    <property type="molecule type" value="Genomic_DNA"/>
</dbReference>
<organism evidence="2">
    <name type="scientific">uncultured spirochete</name>
    <dbReference type="NCBI Taxonomy" id="156406"/>
    <lineage>
        <taxon>Bacteria</taxon>
        <taxon>Pseudomonadati</taxon>
        <taxon>Spirochaetota</taxon>
        <taxon>Spirochaetia</taxon>
        <taxon>Spirochaetales</taxon>
        <taxon>environmental samples</taxon>
    </lineage>
</organism>
<dbReference type="SUPFAM" id="SSF75011">
    <property type="entry name" value="3-carboxy-cis,cis-mucoante lactonizing enzyme"/>
    <property type="match status" value="1"/>
</dbReference>
<gene>
    <name evidence="2" type="ORF">SPIROBIBN47_50015</name>
</gene>
<keyword evidence="1" id="KW-0472">Membrane</keyword>